<dbReference type="InterPro" id="IPR036188">
    <property type="entry name" value="FAD/NAD-bd_sf"/>
</dbReference>
<keyword evidence="6" id="KW-1185">Reference proteome</keyword>
<dbReference type="AlphaFoldDB" id="A0A1L9RCJ8"/>
<dbReference type="Gene3D" id="3.50.50.60">
    <property type="entry name" value="FAD/NAD(P)-binding domain"/>
    <property type="match status" value="2"/>
</dbReference>
<dbReference type="PANTHER" id="PTHR42877:SF11">
    <property type="entry name" value="MONOOXYGENASE, PUTATIVE (AFU_ORTHOLOGUE AFUA_6G13790)-RELATED"/>
    <property type="match status" value="1"/>
</dbReference>
<keyword evidence="3" id="KW-0285">Flavoprotein</keyword>
<keyword evidence="4" id="KW-0274">FAD</keyword>
<organism evidence="5 6">
    <name type="scientific">Aspergillus wentii DTO 134E9</name>
    <dbReference type="NCBI Taxonomy" id="1073089"/>
    <lineage>
        <taxon>Eukaryota</taxon>
        <taxon>Fungi</taxon>
        <taxon>Dikarya</taxon>
        <taxon>Ascomycota</taxon>
        <taxon>Pezizomycotina</taxon>
        <taxon>Eurotiomycetes</taxon>
        <taxon>Eurotiomycetidae</taxon>
        <taxon>Eurotiales</taxon>
        <taxon>Aspergillaceae</taxon>
        <taxon>Aspergillus</taxon>
        <taxon>Aspergillus subgen. Cremei</taxon>
    </lineage>
</organism>
<protein>
    <recommendedName>
        <fullName evidence="7">FAD/NAD(P)-binding domain-containing protein</fullName>
    </recommendedName>
</protein>
<dbReference type="VEuPathDB" id="FungiDB:ASPWEDRAFT_158606"/>
<evidence type="ECO:0000313" key="5">
    <source>
        <dbReference type="EMBL" id="OJJ32593.1"/>
    </source>
</evidence>
<accession>A0A1L9RCJ8</accession>
<reference evidence="6" key="1">
    <citation type="journal article" date="2017" name="Genome Biol.">
        <title>Comparative genomics reveals high biological diversity and specific adaptations in the industrially and medically important fungal genus Aspergillus.</title>
        <authorList>
            <person name="de Vries R.P."/>
            <person name="Riley R."/>
            <person name="Wiebenga A."/>
            <person name="Aguilar-Osorio G."/>
            <person name="Amillis S."/>
            <person name="Uchima C.A."/>
            <person name="Anderluh G."/>
            <person name="Asadollahi M."/>
            <person name="Askin M."/>
            <person name="Barry K."/>
            <person name="Battaglia E."/>
            <person name="Bayram O."/>
            <person name="Benocci T."/>
            <person name="Braus-Stromeyer S.A."/>
            <person name="Caldana C."/>
            <person name="Canovas D."/>
            <person name="Cerqueira G.C."/>
            <person name="Chen F."/>
            <person name="Chen W."/>
            <person name="Choi C."/>
            <person name="Clum A."/>
            <person name="Dos Santos R.A."/>
            <person name="Damasio A.R."/>
            <person name="Diallinas G."/>
            <person name="Emri T."/>
            <person name="Fekete E."/>
            <person name="Flipphi M."/>
            <person name="Freyberg S."/>
            <person name="Gallo A."/>
            <person name="Gournas C."/>
            <person name="Habgood R."/>
            <person name="Hainaut M."/>
            <person name="Harispe M.L."/>
            <person name="Henrissat B."/>
            <person name="Hilden K.S."/>
            <person name="Hope R."/>
            <person name="Hossain A."/>
            <person name="Karabika E."/>
            <person name="Karaffa L."/>
            <person name="Karanyi Z."/>
            <person name="Krasevec N."/>
            <person name="Kuo A."/>
            <person name="Kusch H."/>
            <person name="LaButti K."/>
            <person name="Lagendijk E.L."/>
            <person name="Lapidus A."/>
            <person name="Levasseur A."/>
            <person name="Lindquist E."/>
            <person name="Lipzen A."/>
            <person name="Logrieco A.F."/>
            <person name="MacCabe A."/>
            <person name="Maekelae M.R."/>
            <person name="Malavazi I."/>
            <person name="Melin P."/>
            <person name="Meyer V."/>
            <person name="Mielnichuk N."/>
            <person name="Miskei M."/>
            <person name="Molnar A.P."/>
            <person name="Mule G."/>
            <person name="Ngan C.Y."/>
            <person name="Orejas M."/>
            <person name="Orosz E."/>
            <person name="Ouedraogo J.P."/>
            <person name="Overkamp K.M."/>
            <person name="Park H.-S."/>
            <person name="Perrone G."/>
            <person name="Piumi F."/>
            <person name="Punt P.J."/>
            <person name="Ram A.F."/>
            <person name="Ramon A."/>
            <person name="Rauscher S."/>
            <person name="Record E."/>
            <person name="Riano-Pachon D.M."/>
            <person name="Robert V."/>
            <person name="Roehrig J."/>
            <person name="Ruller R."/>
            <person name="Salamov A."/>
            <person name="Salih N.S."/>
            <person name="Samson R.A."/>
            <person name="Sandor E."/>
            <person name="Sanguinetti M."/>
            <person name="Schuetze T."/>
            <person name="Sepcic K."/>
            <person name="Shelest E."/>
            <person name="Sherlock G."/>
            <person name="Sophianopoulou V."/>
            <person name="Squina F.M."/>
            <person name="Sun H."/>
            <person name="Susca A."/>
            <person name="Todd R.B."/>
            <person name="Tsang A."/>
            <person name="Unkles S.E."/>
            <person name="van de Wiele N."/>
            <person name="van Rossen-Uffink D."/>
            <person name="Oliveira J.V."/>
            <person name="Vesth T.C."/>
            <person name="Visser J."/>
            <person name="Yu J.-H."/>
            <person name="Zhou M."/>
            <person name="Andersen M.R."/>
            <person name="Archer D.B."/>
            <person name="Baker S.E."/>
            <person name="Benoit I."/>
            <person name="Brakhage A.A."/>
            <person name="Braus G.H."/>
            <person name="Fischer R."/>
            <person name="Frisvad J.C."/>
            <person name="Goldman G.H."/>
            <person name="Houbraken J."/>
            <person name="Oakley B."/>
            <person name="Pocsi I."/>
            <person name="Scazzocchio C."/>
            <person name="Seiboth B."/>
            <person name="vanKuyk P.A."/>
            <person name="Wortman J."/>
            <person name="Dyer P.S."/>
            <person name="Grigoriev I.V."/>
        </authorList>
    </citation>
    <scope>NUCLEOTIDE SEQUENCE [LARGE SCALE GENOMIC DNA]</scope>
    <source>
        <strain evidence="6">DTO 134E9</strain>
    </source>
</reference>
<evidence type="ECO:0000256" key="2">
    <source>
        <dbReference type="ARBA" id="ARBA00010139"/>
    </source>
</evidence>
<dbReference type="Pfam" id="PF13450">
    <property type="entry name" value="NAD_binding_8"/>
    <property type="match status" value="1"/>
</dbReference>
<dbReference type="OrthoDB" id="74360at2759"/>
<dbReference type="RefSeq" id="XP_040686270.1">
    <property type="nucleotide sequence ID" value="XM_040829751.1"/>
</dbReference>
<dbReference type="PANTHER" id="PTHR42877">
    <property type="entry name" value="L-ORNITHINE N(5)-MONOOXYGENASE-RELATED"/>
    <property type="match status" value="1"/>
</dbReference>
<dbReference type="GeneID" id="63745599"/>
<dbReference type="STRING" id="1073089.A0A1L9RCJ8"/>
<evidence type="ECO:0000256" key="3">
    <source>
        <dbReference type="ARBA" id="ARBA00022630"/>
    </source>
</evidence>
<dbReference type="EMBL" id="KV878214">
    <property type="protein sequence ID" value="OJJ32593.1"/>
    <property type="molecule type" value="Genomic_DNA"/>
</dbReference>
<evidence type="ECO:0008006" key="7">
    <source>
        <dbReference type="Google" id="ProtNLM"/>
    </source>
</evidence>
<dbReference type="SUPFAM" id="SSF51905">
    <property type="entry name" value="FAD/NAD(P)-binding domain"/>
    <property type="match status" value="3"/>
</dbReference>
<proteinExistence type="inferred from homology"/>
<name>A0A1L9RCJ8_ASPWE</name>
<sequence length="552" mass="63380">MSPPSNNDWTVDMNRFGFTPRKLRVVCIGAGFSGLLLAYKLKHERPLDYVDLVIYERNPEIGGTWFDNNYPGVGCDIPAPSYVFPFEPNPRWSKFYVGGAEIQQYILNTAEKYGLREKVVLNTSLVKSAWNEEQAKWKLDLTQQGGIIHDEADILINATGYLNNWKWPDIEGLDTFEGKLVHSARWDPDYEWAGKKVAVIGNGASALQIVPSMQPKVAKLVNYIRQPTYILSNICGHLTKDGKGANFQFTEEEMKEFEDNPEKFLKYRRVVDNNVNFAYRLLISGSAENKMIHDMTVKKMRDQLKNNPEWIDKLIPDYDIGCRRFSPGEGYLEALQADNAKWYMGNIKRLTLKGIQTEEGEEEEFDMIICATGFNTTFIPPWEHTGRGSRRLDVMWQKRPEAYFSVCAADMPNYFMFAGPNCPNGHGSVPQMLNWSCNYMLDWIEKIAEDDIKSIAVKESVVNDYNAFAREHLKRMAWSSSCNSWYKGANNENTPTAMYPGSLLHFKAALEKIRGEHFDIRYNTSNPFRYLGNGEMAQERTEEGYLSHYITK</sequence>
<comment type="cofactor">
    <cofactor evidence="1">
        <name>FAD</name>
        <dbReference type="ChEBI" id="CHEBI:57692"/>
    </cofactor>
</comment>
<evidence type="ECO:0000313" key="6">
    <source>
        <dbReference type="Proteomes" id="UP000184383"/>
    </source>
</evidence>
<dbReference type="InterPro" id="IPR051209">
    <property type="entry name" value="FAD-bind_Monooxygenase_sf"/>
</dbReference>
<gene>
    <name evidence="5" type="ORF">ASPWEDRAFT_158606</name>
</gene>
<evidence type="ECO:0000256" key="4">
    <source>
        <dbReference type="ARBA" id="ARBA00022827"/>
    </source>
</evidence>
<comment type="similarity">
    <text evidence="2">Belongs to the FAD-binding monooxygenase family.</text>
</comment>
<dbReference type="Proteomes" id="UP000184383">
    <property type="component" value="Unassembled WGS sequence"/>
</dbReference>
<evidence type="ECO:0000256" key="1">
    <source>
        <dbReference type="ARBA" id="ARBA00001974"/>
    </source>
</evidence>